<dbReference type="GO" id="GO:0003677">
    <property type="term" value="F:DNA binding"/>
    <property type="evidence" value="ECO:0007669"/>
    <property type="project" value="InterPro"/>
</dbReference>
<dbReference type="Pfam" id="PF13361">
    <property type="entry name" value="UvrD_C"/>
    <property type="match status" value="1"/>
</dbReference>
<evidence type="ECO:0000256" key="4">
    <source>
        <dbReference type="ARBA" id="ARBA00022840"/>
    </source>
</evidence>
<evidence type="ECO:0000256" key="2">
    <source>
        <dbReference type="ARBA" id="ARBA00022801"/>
    </source>
</evidence>
<name>E4TPE9_MARTH</name>
<dbReference type="KEGG" id="mtt:Ftrac_1547"/>
<dbReference type="eggNOG" id="COG1074">
    <property type="taxonomic scope" value="Bacteria"/>
</dbReference>
<dbReference type="SUPFAM" id="SSF52540">
    <property type="entry name" value="P-loop containing nucleoside triphosphate hydrolases"/>
    <property type="match status" value="1"/>
</dbReference>
<dbReference type="OrthoDB" id="9810135at2"/>
<dbReference type="InterPro" id="IPR000212">
    <property type="entry name" value="DNA_helicase_UvrD/REP"/>
</dbReference>
<dbReference type="Proteomes" id="UP000008720">
    <property type="component" value="Chromosome"/>
</dbReference>
<feature type="domain" description="UvrD-like helicase ATP-binding" evidence="10">
    <location>
        <begin position="1"/>
        <end position="477"/>
    </location>
</feature>
<dbReference type="STRING" id="643867.Ftrac_1547"/>
<accession>E4TPE9</accession>
<dbReference type="GO" id="GO:0005524">
    <property type="term" value="F:ATP binding"/>
    <property type="evidence" value="ECO:0007669"/>
    <property type="project" value="UniProtKB-UniRule"/>
</dbReference>
<keyword evidence="12" id="KW-1185">Reference proteome</keyword>
<reference evidence="11 12" key="1">
    <citation type="journal article" date="2011" name="Stand. Genomic Sci.">
        <title>Complete genome sequence of Marivirga tractuosa type strain (H-43).</title>
        <authorList>
            <person name="Pagani I."/>
            <person name="Chertkov O."/>
            <person name="Lapidus A."/>
            <person name="Lucas S."/>
            <person name="Del Rio T.G."/>
            <person name="Tice H."/>
            <person name="Copeland A."/>
            <person name="Cheng J.F."/>
            <person name="Nolan M."/>
            <person name="Saunders E."/>
            <person name="Pitluck S."/>
            <person name="Held B."/>
            <person name="Goodwin L."/>
            <person name="Liolios K."/>
            <person name="Ovchinikova G."/>
            <person name="Ivanova N."/>
            <person name="Mavromatis K."/>
            <person name="Pati A."/>
            <person name="Chen A."/>
            <person name="Palaniappan K."/>
            <person name="Land M."/>
            <person name="Hauser L."/>
            <person name="Jeffries C.D."/>
            <person name="Detter J.C."/>
            <person name="Han C."/>
            <person name="Tapia R."/>
            <person name="Ngatchou-Djao O.D."/>
            <person name="Rohde M."/>
            <person name="Goker M."/>
            <person name="Spring S."/>
            <person name="Sikorski J."/>
            <person name="Woyke T."/>
            <person name="Bristow J."/>
            <person name="Eisen J.A."/>
            <person name="Markowitz V."/>
            <person name="Hugenholtz P."/>
            <person name="Klenk H.P."/>
            <person name="Kyrpides N.C."/>
        </authorList>
    </citation>
    <scope>NUCLEOTIDE SEQUENCE [LARGE SCALE GENOMIC DNA]</scope>
    <source>
        <strain evidence="12">ATCC 23168 / DSM 4126 / NBRC 15989 / NCIMB 1408 / VKM B-1430 / H-43</strain>
    </source>
</reference>
<comment type="catalytic activity">
    <reaction evidence="6">
        <text>Couples ATP hydrolysis with the unwinding of duplex DNA by translocating in the 3'-5' direction.</text>
        <dbReference type="EC" id="5.6.2.4"/>
    </reaction>
</comment>
<evidence type="ECO:0000256" key="3">
    <source>
        <dbReference type="ARBA" id="ARBA00022806"/>
    </source>
</evidence>
<dbReference type="Gene3D" id="1.10.3170.10">
    <property type="entry name" value="Recbcd, chain B, domain 2"/>
    <property type="match status" value="1"/>
</dbReference>
<organism evidence="11 12">
    <name type="scientific">Marivirga tractuosa (strain ATCC 23168 / DSM 4126 / NBRC 15989 / NCIMB 1408 / VKM B-1430 / H-43)</name>
    <name type="common">Microscilla tractuosa</name>
    <name type="synonym">Flexibacter tractuosus</name>
    <dbReference type="NCBI Taxonomy" id="643867"/>
    <lineage>
        <taxon>Bacteria</taxon>
        <taxon>Pseudomonadati</taxon>
        <taxon>Bacteroidota</taxon>
        <taxon>Cytophagia</taxon>
        <taxon>Cytophagales</taxon>
        <taxon>Marivirgaceae</taxon>
        <taxon>Marivirga</taxon>
    </lineage>
</organism>
<evidence type="ECO:0000313" key="11">
    <source>
        <dbReference type="EMBL" id="ADR21537.1"/>
    </source>
</evidence>
<dbReference type="InterPro" id="IPR027417">
    <property type="entry name" value="P-loop_NTPase"/>
</dbReference>
<evidence type="ECO:0000256" key="1">
    <source>
        <dbReference type="ARBA" id="ARBA00022741"/>
    </source>
</evidence>
<evidence type="ECO:0000256" key="9">
    <source>
        <dbReference type="PROSITE-ProRule" id="PRU00560"/>
    </source>
</evidence>
<dbReference type="PANTHER" id="PTHR11070">
    <property type="entry name" value="UVRD / RECB / PCRA DNA HELICASE FAMILY MEMBER"/>
    <property type="match status" value="1"/>
</dbReference>
<dbReference type="GO" id="GO:0016887">
    <property type="term" value="F:ATP hydrolysis activity"/>
    <property type="evidence" value="ECO:0007669"/>
    <property type="project" value="RHEA"/>
</dbReference>
<dbReference type="EMBL" id="CP002349">
    <property type="protein sequence ID" value="ADR21537.1"/>
    <property type="molecule type" value="Genomic_DNA"/>
</dbReference>
<dbReference type="Gene3D" id="3.40.50.300">
    <property type="entry name" value="P-loop containing nucleotide triphosphate hydrolases"/>
    <property type="match status" value="3"/>
</dbReference>
<protein>
    <recommendedName>
        <fullName evidence="7">DNA 3'-5' helicase</fullName>
        <ecNumber evidence="7">5.6.2.4</ecNumber>
    </recommendedName>
</protein>
<dbReference type="EC" id="5.6.2.4" evidence="7"/>
<gene>
    <name evidence="11" type="ordered locus">Ftrac_1547</name>
</gene>
<dbReference type="GO" id="GO:0005829">
    <property type="term" value="C:cytosol"/>
    <property type="evidence" value="ECO:0007669"/>
    <property type="project" value="TreeGrafter"/>
</dbReference>
<proteinExistence type="predicted"/>
<keyword evidence="1 9" id="KW-0547">Nucleotide-binding</keyword>
<dbReference type="PANTHER" id="PTHR11070:SF67">
    <property type="entry name" value="DNA 3'-5' HELICASE"/>
    <property type="match status" value="1"/>
</dbReference>
<dbReference type="AlphaFoldDB" id="E4TPE9"/>
<keyword evidence="4 9" id="KW-0067">ATP-binding</keyword>
<dbReference type="Pfam" id="PF00580">
    <property type="entry name" value="UvrD-helicase"/>
    <property type="match status" value="1"/>
</dbReference>
<evidence type="ECO:0000256" key="8">
    <source>
        <dbReference type="ARBA" id="ARBA00048988"/>
    </source>
</evidence>
<dbReference type="GO" id="GO:0043138">
    <property type="term" value="F:3'-5' DNA helicase activity"/>
    <property type="evidence" value="ECO:0007669"/>
    <property type="project" value="UniProtKB-EC"/>
</dbReference>
<comment type="catalytic activity">
    <reaction evidence="8">
        <text>ATP + H2O = ADP + phosphate + H(+)</text>
        <dbReference type="Rhea" id="RHEA:13065"/>
        <dbReference type="ChEBI" id="CHEBI:15377"/>
        <dbReference type="ChEBI" id="CHEBI:15378"/>
        <dbReference type="ChEBI" id="CHEBI:30616"/>
        <dbReference type="ChEBI" id="CHEBI:43474"/>
        <dbReference type="ChEBI" id="CHEBI:456216"/>
        <dbReference type="EC" id="5.6.2.4"/>
    </reaction>
</comment>
<evidence type="ECO:0000256" key="7">
    <source>
        <dbReference type="ARBA" id="ARBA00034808"/>
    </source>
</evidence>
<sequence>MHKENLFTIYKSSAGSGKTFTLTREYLKLAFQNPDHFKKILAVTFTNKATQEMKERIIQNLFDFSRKTPSDMGEQLKSILDLTDTELKEKSQKLLVSILHNYSRFSVQTIDRFFQNVMRSFARELSLQGDGELLLNTDEVRQAVLDLMMEDISDPKHVALKNWIIDFSVNKLEDKGKWDVRKDILSFTEELMKDDFKVIEDALDKEISDYEKLKIFKNKLNKIIVQFENVLDRISKSAFKVIENRGLTLDDFSGKGRSAPNFFNKISKESKTKNKYELSDLLNATVQKALESNGETLAAKSSKKKELILQTASEGLIDFFHEAIHFIQKNIGEYRSAENILKNIYLIGITQHFNRKMQDYKKEEGIQFLSDTTQFLNQIIGTDPAESPFVYEKMGSFYDHFLIDEFQDTSTLQWQNFKPLVENSLSEGNENLVVGDVKQSIYRWRGGDWRLLLKGLKEDISPAFYHEDALSHNFRSKPNVIDFNNDLFSALPSIIKSNAVNKEKNNFTEEVEYLLQDLPDAYNEVVQQKKNDYPYKGFVELQFFEEEDTEEGEKTSWKENALEKFVEDLERLQKSGLKLKDVGILVRKKAEGIEIQDFIEQYKNDNPQKAKEYQYNIISDETLLLSSAHIVNFLLNCFQYLYTGDIIALSQIKFFYQKIINQDNSLIHEIVKVDGKEDFLPNKFLSVQKEMMSLSLLEMSEKLIQIFKLKEIKKEKAYLSAFQDVLLDFGNKGGVPDFLEWWEQNNQSYAIKLQSDEHSARLMTIHKAKGLEFKVCMIPLLEWTLSPNALMAPTLWVNTEGTQFSEIPYLPVKQTSSLKDSVFAHAYWEEEVKSYLDNLNLLYVAMTRAGDALLVNTHAKGKTGYVSKLLLEFAEQQESWQEADRKLAIGFESDFTLMAAQKDKEEEVFSKESVNLTYYESHNWQEKLQIKHSRNLILDDSGLSKTDLGIYVHDIFSQLNDISEIPVLLEKVKAERMLNSEDYESIQKLVKDNLQKGSDLLPWFETDWDVKTEVPVLLTDGSLIRLDRVLLKNYEARILDFKTGKKSDHDKKQLNFYRNTLKKMGYEKVTAYIAYLNPLEIVEV</sequence>
<dbReference type="RefSeq" id="WP_013453684.1">
    <property type="nucleotide sequence ID" value="NC_014759.1"/>
</dbReference>
<keyword evidence="5" id="KW-0413">Isomerase</keyword>
<evidence type="ECO:0000259" key="10">
    <source>
        <dbReference type="PROSITE" id="PS51198"/>
    </source>
</evidence>
<evidence type="ECO:0000256" key="5">
    <source>
        <dbReference type="ARBA" id="ARBA00023235"/>
    </source>
</evidence>
<dbReference type="HOGENOM" id="CLU_010638_0_0_10"/>
<feature type="binding site" evidence="9">
    <location>
        <begin position="12"/>
        <end position="19"/>
    </location>
    <ligand>
        <name>ATP</name>
        <dbReference type="ChEBI" id="CHEBI:30616"/>
    </ligand>
</feature>
<keyword evidence="3 9" id="KW-0347">Helicase</keyword>
<evidence type="ECO:0000256" key="6">
    <source>
        <dbReference type="ARBA" id="ARBA00034617"/>
    </source>
</evidence>
<dbReference type="InterPro" id="IPR014017">
    <property type="entry name" value="DNA_helicase_UvrD-like_C"/>
</dbReference>
<evidence type="ECO:0000313" key="12">
    <source>
        <dbReference type="Proteomes" id="UP000008720"/>
    </source>
</evidence>
<dbReference type="InterPro" id="IPR014016">
    <property type="entry name" value="UvrD-like_ATP-bd"/>
</dbReference>
<keyword evidence="2 9" id="KW-0378">Hydrolase</keyword>
<dbReference type="PROSITE" id="PS51198">
    <property type="entry name" value="UVRD_HELICASE_ATP_BIND"/>
    <property type="match status" value="1"/>
</dbReference>
<dbReference type="GO" id="GO:0000725">
    <property type="term" value="P:recombinational repair"/>
    <property type="evidence" value="ECO:0007669"/>
    <property type="project" value="TreeGrafter"/>
</dbReference>